<keyword evidence="4" id="KW-1185">Reference proteome</keyword>
<proteinExistence type="predicted"/>
<sequence>MTTPSFSSSSTSRLSQRLRSLHELLPRVATACHHHHEPDLSTHDSILDPHPRRSSDSMFVLTGRRHRRLRFSQPKSSDKSAWRSKAKPLQADGSPEPALSSSSASSSSSSRPWRKRKYRKLHTSRGERIGRRLHDHDAFLHKVLVTPVLVLLAVPVAVLTCPLCVFVVVRNSIVAG</sequence>
<evidence type="ECO:0000256" key="1">
    <source>
        <dbReference type="SAM" id="MobiDB-lite"/>
    </source>
</evidence>
<evidence type="ECO:0000313" key="4">
    <source>
        <dbReference type="Proteomes" id="UP000572817"/>
    </source>
</evidence>
<feature type="compositionally biased region" description="Basic and acidic residues" evidence="1">
    <location>
        <begin position="36"/>
        <end position="55"/>
    </location>
</feature>
<feature type="compositionally biased region" description="Low complexity" evidence="1">
    <location>
        <begin position="100"/>
        <end position="110"/>
    </location>
</feature>
<name>A0A8H4N2U6_9PEZI</name>
<feature type="transmembrane region" description="Helical" evidence="2">
    <location>
        <begin position="148"/>
        <end position="169"/>
    </location>
</feature>
<protein>
    <submittedName>
        <fullName evidence="3">Uncharacterized protein</fullName>
    </submittedName>
</protein>
<evidence type="ECO:0000256" key="2">
    <source>
        <dbReference type="SAM" id="Phobius"/>
    </source>
</evidence>
<accession>A0A8H4N2U6</accession>
<evidence type="ECO:0000313" key="3">
    <source>
        <dbReference type="EMBL" id="KAF4303971.1"/>
    </source>
</evidence>
<dbReference type="EMBL" id="WWBZ02000051">
    <property type="protein sequence ID" value="KAF4303971.1"/>
    <property type="molecule type" value="Genomic_DNA"/>
</dbReference>
<organism evidence="3 4">
    <name type="scientific">Botryosphaeria dothidea</name>
    <dbReference type="NCBI Taxonomy" id="55169"/>
    <lineage>
        <taxon>Eukaryota</taxon>
        <taxon>Fungi</taxon>
        <taxon>Dikarya</taxon>
        <taxon>Ascomycota</taxon>
        <taxon>Pezizomycotina</taxon>
        <taxon>Dothideomycetes</taxon>
        <taxon>Dothideomycetes incertae sedis</taxon>
        <taxon>Botryosphaeriales</taxon>
        <taxon>Botryosphaeriaceae</taxon>
        <taxon>Botryosphaeria</taxon>
    </lineage>
</organism>
<dbReference type="Proteomes" id="UP000572817">
    <property type="component" value="Unassembled WGS sequence"/>
</dbReference>
<keyword evidence="2" id="KW-0472">Membrane</keyword>
<dbReference type="AlphaFoldDB" id="A0A8H4N2U6"/>
<gene>
    <name evidence="3" type="ORF">GTA08_BOTSDO07846</name>
</gene>
<keyword evidence="2" id="KW-1133">Transmembrane helix</keyword>
<reference evidence="3" key="1">
    <citation type="submission" date="2020-04" db="EMBL/GenBank/DDBJ databases">
        <title>Genome Assembly and Annotation of Botryosphaeria dothidea sdau 11-99, a Latent Pathogen of Apple Fruit Ring Rot in China.</title>
        <authorList>
            <person name="Yu C."/>
            <person name="Diao Y."/>
            <person name="Lu Q."/>
            <person name="Zhao J."/>
            <person name="Cui S."/>
            <person name="Peng C."/>
            <person name="He B."/>
            <person name="Liu H."/>
        </authorList>
    </citation>
    <scope>NUCLEOTIDE SEQUENCE [LARGE SCALE GENOMIC DNA]</scope>
    <source>
        <strain evidence="3">Sdau11-99</strain>
    </source>
</reference>
<keyword evidence="2" id="KW-0812">Transmembrane</keyword>
<dbReference type="OrthoDB" id="10628715at2759"/>
<feature type="region of interest" description="Disordered" evidence="1">
    <location>
        <begin position="35"/>
        <end position="119"/>
    </location>
</feature>
<comment type="caution">
    <text evidence="3">The sequence shown here is derived from an EMBL/GenBank/DDBJ whole genome shotgun (WGS) entry which is preliminary data.</text>
</comment>